<feature type="domain" description="HTH cro/C1-type" evidence="1">
    <location>
        <begin position="44"/>
        <end position="94"/>
    </location>
</feature>
<dbReference type="GO" id="GO:0003677">
    <property type="term" value="F:DNA binding"/>
    <property type="evidence" value="ECO:0007669"/>
    <property type="project" value="InterPro"/>
</dbReference>
<dbReference type="SUPFAM" id="SSF47413">
    <property type="entry name" value="lambda repressor-like DNA-binding domains"/>
    <property type="match status" value="1"/>
</dbReference>
<sequence length="290" mass="32601">MNEGPVLPLAARDRMSLKTLLQERRAAIHPESAGFPPRQAGPGRRVAGLSQEQMDILLERTPGTYNRFENGQLNPTAEFLTNVARTLRLNEQEWTFLWRLTRREYPPYTLHRDSGMSVPGVWQRVVEQIDGAMAYITDAAWNLLAHNAEFAALFPRGEVPANTMRWMTLDPEAREHVLTDWADRWAPMVLPQLRHGVEMRPNHVELRRLEAEVQDDPVAGPLYRETGATPIPYPDGSERPIRHSELGPGWVTTCVAEPVTSPGARVMLLLYTPGASLVSRHPVLSAPLTS</sequence>
<dbReference type="Pfam" id="PF17765">
    <property type="entry name" value="MLTR_LBD"/>
    <property type="match status" value="1"/>
</dbReference>
<dbReference type="Pfam" id="PF13560">
    <property type="entry name" value="HTH_31"/>
    <property type="match status" value="1"/>
</dbReference>
<dbReference type="Gene3D" id="1.10.260.40">
    <property type="entry name" value="lambda repressor-like DNA-binding domains"/>
    <property type="match status" value="1"/>
</dbReference>
<dbReference type="CDD" id="cd00093">
    <property type="entry name" value="HTH_XRE"/>
    <property type="match status" value="1"/>
</dbReference>
<accession>A0AAU2H024</accession>
<reference evidence="2" key="1">
    <citation type="submission" date="2022-10" db="EMBL/GenBank/DDBJ databases">
        <title>The complete genomes of actinobacterial strains from the NBC collection.</title>
        <authorList>
            <person name="Joergensen T.S."/>
            <person name="Alvarez Arevalo M."/>
            <person name="Sterndorff E.B."/>
            <person name="Faurdal D."/>
            <person name="Vuksanovic O."/>
            <person name="Mourched A.-S."/>
            <person name="Charusanti P."/>
            <person name="Shaw S."/>
            <person name="Blin K."/>
            <person name="Weber T."/>
        </authorList>
    </citation>
    <scope>NUCLEOTIDE SEQUENCE</scope>
    <source>
        <strain evidence="2">NBC_00060</strain>
    </source>
</reference>
<organism evidence="2">
    <name type="scientific">Streptomyces sp. NBC_00060</name>
    <dbReference type="NCBI Taxonomy" id="2975636"/>
    <lineage>
        <taxon>Bacteria</taxon>
        <taxon>Bacillati</taxon>
        <taxon>Actinomycetota</taxon>
        <taxon>Actinomycetes</taxon>
        <taxon>Kitasatosporales</taxon>
        <taxon>Streptomycetaceae</taxon>
        <taxon>Streptomyces</taxon>
    </lineage>
</organism>
<dbReference type="InterPro" id="IPR001387">
    <property type="entry name" value="Cro/C1-type_HTH"/>
</dbReference>
<dbReference type="InterPro" id="IPR041413">
    <property type="entry name" value="MLTR_LBD"/>
</dbReference>
<gene>
    <name evidence="2" type="ORF">OHV25_17520</name>
</gene>
<dbReference type="EMBL" id="CP108253">
    <property type="protein sequence ID" value="WTU41260.1"/>
    <property type="molecule type" value="Genomic_DNA"/>
</dbReference>
<dbReference type="PANTHER" id="PTHR35010">
    <property type="entry name" value="BLL4672 PROTEIN-RELATED"/>
    <property type="match status" value="1"/>
</dbReference>
<proteinExistence type="predicted"/>
<evidence type="ECO:0000313" key="2">
    <source>
        <dbReference type="EMBL" id="WTU41260.1"/>
    </source>
</evidence>
<dbReference type="PANTHER" id="PTHR35010:SF2">
    <property type="entry name" value="BLL4672 PROTEIN"/>
    <property type="match status" value="1"/>
</dbReference>
<name>A0AAU2H024_9ACTN</name>
<dbReference type="AlphaFoldDB" id="A0AAU2H024"/>
<dbReference type="InterPro" id="IPR010982">
    <property type="entry name" value="Lambda_DNA-bd_dom_sf"/>
</dbReference>
<dbReference type="Gene3D" id="3.30.450.180">
    <property type="match status" value="1"/>
</dbReference>
<dbReference type="PROSITE" id="PS50943">
    <property type="entry name" value="HTH_CROC1"/>
    <property type="match status" value="1"/>
</dbReference>
<evidence type="ECO:0000259" key="1">
    <source>
        <dbReference type="PROSITE" id="PS50943"/>
    </source>
</evidence>
<protein>
    <submittedName>
        <fullName evidence="2">Helix-turn-helix transcriptional regulator</fullName>
    </submittedName>
</protein>